<dbReference type="InterPro" id="IPR014284">
    <property type="entry name" value="RNA_pol_sigma-70_dom"/>
</dbReference>
<dbReference type="InterPro" id="IPR007627">
    <property type="entry name" value="RNA_pol_sigma70_r2"/>
</dbReference>
<dbReference type="Pfam" id="PF04542">
    <property type="entry name" value="Sigma70_r2"/>
    <property type="match status" value="1"/>
</dbReference>
<dbReference type="InterPro" id="IPR013324">
    <property type="entry name" value="RNA_pol_sigma_r3/r4-like"/>
</dbReference>
<organism evidence="4 5">
    <name type="scientific">Paenibacillus lautus</name>
    <name type="common">Bacillus lautus</name>
    <dbReference type="NCBI Taxonomy" id="1401"/>
    <lineage>
        <taxon>Bacteria</taxon>
        <taxon>Bacillati</taxon>
        <taxon>Bacillota</taxon>
        <taxon>Bacilli</taxon>
        <taxon>Bacillales</taxon>
        <taxon>Paenibacillaceae</taxon>
        <taxon>Paenibacillus</taxon>
    </lineage>
</organism>
<dbReference type="InterPro" id="IPR052704">
    <property type="entry name" value="ECF_Sigma-70_Domain"/>
</dbReference>
<dbReference type="SUPFAM" id="SSF88659">
    <property type="entry name" value="Sigma3 and sigma4 domains of RNA polymerase sigma factors"/>
    <property type="match status" value="1"/>
</dbReference>
<dbReference type="SUPFAM" id="SSF88946">
    <property type="entry name" value="Sigma2 domain of RNA polymerase sigma factors"/>
    <property type="match status" value="1"/>
</dbReference>
<dbReference type="Gene3D" id="3.10.450.50">
    <property type="match status" value="1"/>
</dbReference>
<dbReference type="InterPro" id="IPR013325">
    <property type="entry name" value="RNA_pol_sigma_r2"/>
</dbReference>
<gene>
    <name evidence="4" type="ORF">D5F53_12030</name>
</gene>
<dbReference type="PANTHER" id="PTHR30173">
    <property type="entry name" value="SIGMA 19 FACTOR"/>
    <property type="match status" value="1"/>
</dbReference>
<accession>A0A385TJY1</accession>
<dbReference type="EMBL" id="CP032412">
    <property type="protein sequence ID" value="AYB43979.1"/>
    <property type="molecule type" value="Genomic_DNA"/>
</dbReference>
<evidence type="ECO:0000259" key="3">
    <source>
        <dbReference type="Pfam" id="PF08281"/>
    </source>
</evidence>
<feature type="domain" description="RNA polymerase sigma factor 70 region 4 type 2" evidence="3">
    <location>
        <begin position="104"/>
        <end position="154"/>
    </location>
</feature>
<dbReference type="AlphaFoldDB" id="A0A385TJY1"/>
<dbReference type="GO" id="GO:0003677">
    <property type="term" value="F:DNA binding"/>
    <property type="evidence" value="ECO:0007669"/>
    <property type="project" value="InterPro"/>
</dbReference>
<sequence length="286" mass="32054">MLELYEQYKGLLFHLAYQMTGTVTDAEDAVQDVFVKVQSLPIGQMQEPKAYLCKMVTNRCLDEIKSARNRREQYFGPWLPEPIPESYGETYETVENQELLSYAMLVLLERLSPSERAVFVLREALGFDYPEIAGLIDKTEANCRKLMSRARGKMGITEDDLVGVGSVEEEWVNRFFKALSEGNAEHVLSLLAVDAVLLSDGGGKVIAAARPVESRERVAGFLSGILRQAMLEDGEALEIEVRELNHQTGVVFRQSGNVTGVVFFNIRNGLLQDIYIVRNPDKLTGI</sequence>
<dbReference type="GO" id="GO:0016987">
    <property type="term" value="F:sigma factor activity"/>
    <property type="evidence" value="ECO:0007669"/>
    <property type="project" value="InterPro"/>
</dbReference>
<dbReference type="RefSeq" id="WP_119847891.1">
    <property type="nucleotide sequence ID" value="NZ_CP032412.1"/>
</dbReference>
<evidence type="ECO:0000313" key="4">
    <source>
        <dbReference type="EMBL" id="AYB43979.1"/>
    </source>
</evidence>
<reference evidence="4 5" key="1">
    <citation type="submission" date="2018-09" db="EMBL/GenBank/DDBJ databases">
        <title>Genome Sequence of Paenibacillus lautus Strain E7593-69, Azo Dye-Degrading Bacteria, Isolated from Commercial Tattoo Inks.</title>
        <authorList>
            <person name="Nho S.W."/>
            <person name="Kim S.-J."/>
            <person name="Kweon O."/>
            <person name="Cerniglia C.E."/>
        </authorList>
    </citation>
    <scope>NUCLEOTIDE SEQUENCE [LARGE SCALE GENOMIC DNA]</scope>
    <source>
        <strain evidence="4 5">E7593-69</strain>
    </source>
</reference>
<dbReference type="Gene3D" id="1.10.10.10">
    <property type="entry name" value="Winged helix-like DNA-binding domain superfamily/Winged helix DNA-binding domain"/>
    <property type="match status" value="1"/>
</dbReference>
<dbReference type="InterPro" id="IPR032710">
    <property type="entry name" value="NTF2-like_dom_sf"/>
</dbReference>
<protein>
    <submittedName>
        <fullName evidence="4">Sigma-70 family RNA polymerase sigma factor</fullName>
    </submittedName>
</protein>
<evidence type="ECO:0000313" key="5">
    <source>
        <dbReference type="Proteomes" id="UP000266552"/>
    </source>
</evidence>
<comment type="subunit">
    <text evidence="1">Interacts transiently with the RNA polymerase catalytic core formed by RpoA, RpoB, RpoC and RpoZ (2 alpha, 1 beta, 1 beta' and 1 omega subunit) to form the RNA polymerase holoenzyme that can initiate transcription.</text>
</comment>
<dbReference type="GO" id="GO:0006352">
    <property type="term" value="P:DNA-templated transcription initiation"/>
    <property type="evidence" value="ECO:0007669"/>
    <property type="project" value="InterPro"/>
</dbReference>
<dbReference type="NCBIfam" id="TIGR02937">
    <property type="entry name" value="sigma70-ECF"/>
    <property type="match status" value="1"/>
</dbReference>
<feature type="domain" description="RNA polymerase sigma-70 region 2" evidence="2">
    <location>
        <begin position="4"/>
        <end position="68"/>
    </location>
</feature>
<evidence type="ECO:0000256" key="1">
    <source>
        <dbReference type="ARBA" id="ARBA00011344"/>
    </source>
</evidence>
<dbReference type="InterPro" id="IPR013249">
    <property type="entry name" value="RNA_pol_sigma70_r4_t2"/>
</dbReference>
<dbReference type="Pfam" id="PF08281">
    <property type="entry name" value="Sigma70_r4_2"/>
    <property type="match status" value="1"/>
</dbReference>
<dbReference type="Gene3D" id="1.10.1740.10">
    <property type="match status" value="1"/>
</dbReference>
<dbReference type="SUPFAM" id="SSF54427">
    <property type="entry name" value="NTF2-like"/>
    <property type="match status" value="1"/>
</dbReference>
<keyword evidence="5" id="KW-1185">Reference proteome</keyword>
<name>A0A385TJY1_PAELA</name>
<evidence type="ECO:0000259" key="2">
    <source>
        <dbReference type="Pfam" id="PF04542"/>
    </source>
</evidence>
<dbReference type="NCBIfam" id="NF007214">
    <property type="entry name" value="PRK09636.1"/>
    <property type="match status" value="1"/>
</dbReference>
<proteinExistence type="predicted"/>
<dbReference type="InterPro" id="IPR036388">
    <property type="entry name" value="WH-like_DNA-bd_sf"/>
</dbReference>
<dbReference type="PANTHER" id="PTHR30173:SF36">
    <property type="entry name" value="ECF RNA POLYMERASE SIGMA FACTOR SIGJ"/>
    <property type="match status" value="1"/>
</dbReference>
<dbReference type="KEGG" id="plw:D5F53_12030"/>
<dbReference type="Proteomes" id="UP000266552">
    <property type="component" value="Chromosome"/>
</dbReference>